<dbReference type="EMBL" id="JBHUDL010000004">
    <property type="protein sequence ID" value="MFD1632508.1"/>
    <property type="molecule type" value="Genomic_DNA"/>
</dbReference>
<evidence type="ECO:0000313" key="1">
    <source>
        <dbReference type="EMBL" id="MFD1632508.1"/>
    </source>
</evidence>
<comment type="caution">
    <text evidence="1">The sequence shown here is derived from an EMBL/GenBank/DDBJ whole genome shotgun (WGS) entry which is preliminary data.</text>
</comment>
<sequence length="143" mass="14763">MAVRIAAGLPVAVVLALAVVGVSLGMLPTDSATVAPTLAVEGDRISLTNRGGNAVDVGRLTVRVRVDGTPLTHQPPVPFFSARGFHSGPTGPFNAGADPTWDPGERASFRVASTNRPSVDAGDRVTVELRRGGRRLVTLSVTA</sequence>
<accession>A0ABD6CVQ7</accession>
<name>A0ABD6CVQ7_9EURY</name>
<dbReference type="AlphaFoldDB" id="A0ABD6CVQ7"/>
<organism evidence="1 2">
    <name type="scientific">Haloplanus ruber</name>
    <dbReference type="NCBI Taxonomy" id="869892"/>
    <lineage>
        <taxon>Archaea</taxon>
        <taxon>Methanobacteriati</taxon>
        <taxon>Methanobacteriota</taxon>
        <taxon>Stenosarchaea group</taxon>
        <taxon>Halobacteria</taxon>
        <taxon>Halobacteriales</taxon>
        <taxon>Haloferacaceae</taxon>
        <taxon>Haloplanus</taxon>
    </lineage>
</organism>
<keyword evidence="2" id="KW-1185">Reference proteome</keyword>
<proteinExistence type="predicted"/>
<reference evidence="1 2" key="1">
    <citation type="journal article" date="2019" name="Int. J. Syst. Evol. Microbiol.">
        <title>The Global Catalogue of Microorganisms (GCM) 10K type strain sequencing project: providing services to taxonomists for standard genome sequencing and annotation.</title>
        <authorList>
            <consortium name="The Broad Institute Genomics Platform"/>
            <consortium name="The Broad Institute Genome Sequencing Center for Infectious Disease"/>
            <person name="Wu L."/>
            <person name="Ma J."/>
        </authorList>
    </citation>
    <scope>NUCLEOTIDE SEQUENCE [LARGE SCALE GENOMIC DNA]</scope>
    <source>
        <strain evidence="1 2">CGMCC 1.10594</strain>
    </source>
</reference>
<dbReference type="RefSeq" id="WP_256406197.1">
    <property type="nucleotide sequence ID" value="NZ_CP187151.1"/>
</dbReference>
<protein>
    <submittedName>
        <fullName evidence="1">Type IV pilin</fullName>
    </submittedName>
</protein>
<gene>
    <name evidence="1" type="ORF">ACFSBJ_01910</name>
</gene>
<evidence type="ECO:0000313" key="2">
    <source>
        <dbReference type="Proteomes" id="UP001597075"/>
    </source>
</evidence>
<dbReference type="Proteomes" id="UP001597075">
    <property type="component" value="Unassembled WGS sequence"/>
</dbReference>